<evidence type="ECO:0000313" key="2">
    <source>
        <dbReference type="EMBL" id="MBC1617883.1"/>
    </source>
</evidence>
<gene>
    <name evidence="1" type="ORF">HB836_11230</name>
    <name evidence="2" type="ORF">HB904_17025</name>
</gene>
<evidence type="ECO:0000313" key="4">
    <source>
        <dbReference type="Proteomes" id="UP000574104"/>
    </source>
</evidence>
<sequence>MTSAITKLYANEVVAGRRTIEEVPSKYREDVRSFLEEETKDEDVNDAE</sequence>
<proteinExistence type="predicted"/>
<dbReference type="RefSeq" id="WP_185406307.1">
    <property type="nucleotide sequence ID" value="NZ_JAARPT010000006.1"/>
</dbReference>
<comment type="caution">
    <text evidence="1">The sequence shown here is derived from an EMBL/GenBank/DDBJ whole genome shotgun (WGS) entry which is preliminary data.</text>
</comment>
<reference evidence="3 4" key="1">
    <citation type="submission" date="2020-03" db="EMBL/GenBank/DDBJ databases">
        <title>Soil Listeria distribution.</title>
        <authorList>
            <person name="Liao J."/>
            <person name="Wiedmann M."/>
        </authorList>
    </citation>
    <scope>NUCLEOTIDE SEQUENCE [LARGE SCALE GENOMIC DNA]</scope>
    <source>
        <strain evidence="2 4">FSL L7-1299</strain>
        <strain evidence="1 3">FSL L7-1658</strain>
    </source>
</reference>
<dbReference type="EMBL" id="JAARPT010000006">
    <property type="protein sequence ID" value="MBC1402151.1"/>
    <property type="molecule type" value="Genomic_DNA"/>
</dbReference>
<name>A0A841YNV7_9LIST</name>
<organism evidence="1 3">
    <name type="scientific">Listeria booriae</name>
    <dbReference type="NCBI Taxonomy" id="1552123"/>
    <lineage>
        <taxon>Bacteria</taxon>
        <taxon>Bacillati</taxon>
        <taxon>Bacillota</taxon>
        <taxon>Bacilli</taxon>
        <taxon>Bacillales</taxon>
        <taxon>Listeriaceae</taxon>
        <taxon>Listeria</taxon>
    </lineage>
</organism>
<protein>
    <submittedName>
        <fullName evidence="1">Uncharacterized protein</fullName>
    </submittedName>
</protein>
<accession>A0A841YNV7</accession>
<dbReference type="Proteomes" id="UP000544413">
    <property type="component" value="Unassembled WGS sequence"/>
</dbReference>
<dbReference type="InterPro" id="IPR047907">
    <property type="entry name" value="CD1375-like"/>
</dbReference>
<dbReference type="NCBIfam" id="NF040910">
    <property type="entry name" value="CD1375_fam"/>
    <property type="match status" value="1"/>
</dbReference>
<evidence type="ECO:0000313" key="3">
    <source>
        <dbReference type="Proteomes" id="UP000544413"/>
    </source>
</evidence>
<evidence type="ECO:0000313" key="1">
    <source>
        <dbReference type="EMBL" id="MBC1402151.1"/>
    </source>
</evidence>
<dbReference type="Proteomes" id="UP000574104">
    <property type="component" value="Unassembled WGS sequence"/>
</dbReference>
<dbReference type="AlphaFoldDB" id="A0A841YNV7"/>
<dbReference type="EMBL" id="JAARSH010000015">
    <property type="protein sequence ID" value="MBC1617883.1"/>
    <property type="molecule type" value="Genomic_DNA"/>
</dbReference>